<evidence type="ECO:0000313" key="3">
    <source>
        <dbReference type="EMBL" id="TKW66515.1"/>
    </source>
</evidence>
<dbReference type="CDD" id="cd01518">
    <property type="entry name" value="RHOD_YceA"/>
    <property type="match status" value="1"/>
</dbReference>
<keyword evidence="1" id="KW-0560">Oxidoreductase</keyword>
<dbReference type="HAMAP" id="MF_00469">
    <property type="entry name" value="TrhO"/>
    <property type="match status" value="1"/>
</dbReference>
<dbReference type="EC" id="1.14.-.-" evidence="1"/>
<dbReference type="InterPro" id="IPR020936">
    <property type="entry name" value="TrhO"/>
</dbReference>
<dbReference type="InterPro" id="IPR040503">
    <property type="entry name" value="TRHO_N"/>
</dbReference>
<dbReference type="NCBIfam" id="NF001136">
    <property type="entry name" value="PRK00142.1-4"/>
    <property type="match status" value="1"/>
</dbReference>
<keyword evidence="3" id="KW-0808">Transferase</keyword>
<dbReference type="GO" id="GO:0006400">
    <property type="term" value="P:tRNA modification"/>
    <property type="evidence" value="ECO:0007669"/>
    <property type="project" value="UniProtKB-UniRule"/>
</dbReference>
<dbReference type="Gene3D" id="3.40.250.10">
    <property type="entry name" value="Rhodanese-like domain"/>
    <property type="match status" value="1"/>
</dbReference>
<evidence type="ECO:0000259" key="2">
    <source>
        <dbReference type="PROSITE" id="PS50206"/>
    </source>
</evidence>
<dbReference type="AlphaFoldDB" id="A0A533I6W9"/>
<reference evidence="3 4" key="1">
    <citation type="journal article" date="2017" name="Nat. Commun.">
        <title>In situ click chemistry generation of cyclooxygenase-2 inhibitors.</title>
        <authorList>
            <person name="Bhardwaj A."/>
            <person name="Kaur J."/>
            <person name="Wuest M."/>
            <person name="Wuest F."/>
        </authorList>
    </citation>
    <scope>NUCLEOTIDE SEQUENCE [LARGE SCALE GENOMIC DNA]</scope>
    <source>
        <strain evidence="3">S2_012_000_R3_94</strain>
    </source>
</reference>
<dbReference type="Proteomes" id="UP000315344">
    <property type="component" value="Unassembled WGS sequence"/>
</dbReference>
<dbReference type="SMART" id="SM00450">
    <property type="entry name" value="RHOD"/>
    <property type="match status" value="1"/>
</dbReference>
<evidence type="ECO:0000256" key="1">
    <source>
        <dbReference type="HAMAP-Rule" id="MF_00469"/>
    </source>
</evidence>
<comment type="caution">
    <text evidence="3">The sequence shown here is derived from an EMBL/GenBank/DDBJ whole genome shotgun (WGS) entry which is preliminary data.</text>
</comment>
<dbReference type="Pfam" id="PF17773">
    <property type="entry name" value="UPF0176_N"/>
    <property type="match status" value="1"/>
</dbReference>
<dbReference type="GO" id="GO:0016705">
    <property type="term" value="F:oxidoreductase activity, acting on paired donors, with incorporation or reduction of molecular oxygen"/>
    <property type="evidence" value="ECO:0007669"/>
    <property type="project" value="UniProtKB-UniRule"/>
</dbReference>
<dbReference type="SUPFAM" id="SSF52821">
    <property type="entry name" value="Rhodanese/Cell cycle control phosphatase"/>
    <property type="match status" value="1"/>
</dbReference>
<comment type="similarity">
    <text evidence="1">Belongs to the TrhO family.</text>
</comment>
<gene>
    <name evidence="1" type="primary">trhO</name>
    <name evidence="3" type="ORF">DI616_11240</name>
</gene>
<organism evidence="3 4">
    <name type="scientific">Paracoccus denitrificans</name>
    <dbReference type="NCBI Taxonomy" id="266"/>
    <lineage>
        <taxon>Bacteria</taxon>
        <taxon>Pseudomonadati</taxon>
        <taxon>Pseudomonadota</taxon>
        <taxon>Alphaproteobacteria</taxon>
        <taxon>Rhodobacterales</taxon>
        <taxon>Paracoccaceae</taxon>
        <taxon>Paracoccus</taxon>
    </lineage>
</organism>
<accession>A0A533I6W9</accession>
<comment type="function">
    <text evidence="1">Catalyzes oxygen-dependent 5-hydroxyuridine (ho5U) modification at position 34 in tRNAs.</text>
</comment>
<dbReference type="PANTHER" id="PTHR43268:SF3">
    <property type="entry name" value="RHODANESE-LIKE DOMAIN-CONTAINING PROTEIN 7-RELATED"/>
    <property type="match status" value="1"/>
</dbReference>
<sequence>MLTVAALYHFTPFPDPDAIKAPLAKLACSHGVKGTLLLAREGINGTIAGTRQGIDAVLAHIRALPGCEGLVWKESTATEMPFGRMKVRVKPEIVTMGQPDVDPLASVGHYVEPKDWNDLIASEDVAVIDTRNDYEVEIGTFDGAVDPGTRSFRDFPAWWQQNKHRFHNKRIAMFCTGGIRCEKSTNYLISQGVEDVYHLQGGILKYLEDVPEADSKWQGECFVFDQRVSLGHGLRSGSYDMCHACRRPLSAQDKTRPEFEEGVSCHRCLPEYSDADRTRFRERQHQVELAQARGTDHIGAVLKPKA</sequence>
<dbReference type="InterPro" id="IPR001763">
    <property type="entry name" value="Rhodanese-like_dom"/>
</dbReference>
<dbReference type="Pfam" id="PF00581">
    <property type="entry name" value="Rhodanese"/>
    <property type="match status" value="1"/>
</dbReference>
<proteinExistence type="inferred from homology"/>
<evidence type="ECO:0000313" key="4">
    <source>
        <dbReference type="Proteomes" id="UP000315344"/>
    </source>
</evidence>
<keyword evidence="1" id="KW-0819">tRNA processing</keyword>
<dbReference type="EMBL" id="VAFL01000007">
    <property type="protein sequence ID" value="TKW66515.1"/>
    <property type="molecule type" value="Genomic_DNA"/>
</dbReference>
<comment type="catalytic activity">
    <reaction evidence="1">
        <text>uridine(34) in tRNA + AH2 + O2 = 5-hydroxyuridine(34) in tRNA + A + H2O</text>
        <dbReference type="Rhea" id="RHEA:64224"/>
        <dbReference type="Rhea" id="RHEA-COMP:11727"/>
        <dbReference type="Rhea" id="RHEA-COMP:13381"/>
        <dbReference type="ChEBI" id="CHEBI:13193"/>
        <dbReference type="ChEBI" id="CHEBI:15377"/>
        <dbReference type="ChEBI" id="CHEBI:15379"/>
        <dbReference type="ChEBI" id="CHEBI:17499"/>
        <dbReference type="ChEBI" id="CHEBI:65315"/>
        <dbReference type="ChEBI" id="CHEBI:136877"/>
    </reaction>
</comment>
<protein>
    <recommendedName>
        <fullName evidence="1">tRNA uridine(34) hydroxylase</fullName>
        <ecNumber evidence="1">1.14.-.-</ecNumber>
    </recommendedName>
    <alternativeName>
        <fullName evidence="1">tRNA hydroxylation protein O</fullName>
    </alternativeName>
</protein>
<dbReference type="InterPro" id="IPR036873">
    <property type="entry name" value="Rhodanese-like_dom_sf"/>
</dbReference>
<dbReference type="PROSITE" id="PS50206">
    <property type="entry name" value="RHODANESE_3"/>
    <property type="match status" value="1"/>
</dbReference>
<dbReference type="Gene3D" id="3.30.70.100">
    <property type="match status" value="1"/>
</dbReference>
<name>A0A533I6W9_PARDE</name>
<dbReference type="PANTHER" id="PTHR43268">
    <property type="entry name" value="THIOSULFATE SULFURTRANSFERASE/RHODANESE-LIKE DOMAIN-CONTAINING PROTEIN 2"/>
    <property type="match status" value="1"/>
</dbReference>
<dbReference type="GO" id="GO:0016740">
    <property type="term" value="F:transferase activity"/>
    <property type="evidence" value="ECO:0007669"/>
    <property type="project" value="UniProtKB-KW"/>
</dbReference>
<feature type="domain" description="Rhodanese" evidence="2">
    <location>
        <begin position="121"/>
        <end position="215"/>
    </location>
</feature>